<proteinExistence type="predicted"/>
<dbReference type="Proteomes" id="UP000466906">
    <property type="component" value="Chromosome"/>
</dbReference>
<dbReference type="AlphaFoldDB" id="A0A6N4UVE6"/>
<dbReference type="KEGG" id="malv:MALV_30300"/>
<evidence type="ECO:0000313" key="1">
    <source>
        <dbReference type="EMBL" id="BBX27905.1"/>
    </source>
</evidence>
<evidence type="ECO:0000313" key="2">
    <source>
        <dbReference type="Proteomes" id="UP000466906"/>
    </source>
</evidence>
<protein>
    <submittedName>
        <fullName evidence="1">Uncharacterized protein</fullName>
    </submittedName>
</protein>
<name>A0A6N4UVE6_9MYCO</name>
<dbReference type="EMBL" id="AP022565">
    <property type="protein sequence ID" value="BBX27905.1"/>
    <property type="molecule type" value="Genomic_DNA"/>
</dbReference>
<keyword evidence="2" id="KW-1185">Reference proteome</keyword>
<gene>
    <name evidence="1" type="ORF">MALV_30300</name>
</gene>
<accession>A0A6N4UVE6</accession>
<sequence length="229" mass="25659">MQPPTAAKVPAPPLTSGGYPFGEPTLFLQPIHGGAGSDIRCSITNPRGQLLALIQLLKAPPLGAEAISELVFEVVRPDGTQLLQFIRSVGFRGHGKHGLHVRDPDGRELGCLRQTSSYWQFFRTPKISFELEYQDQSLGATKIRSYIPKFTKLELDEPIYDTSTEIGRVHSQRNQSKLEAMFMYATFDYRLDCAHPTSPPMPTLLLATTFAHFLYDHLDSLAPFSRWAR</sequence>
<organism evidence="1 2">
    <name type="scientific">Mycolicibacterium alvei</name>
    <dbReference type="NCBI Taxonomy" id="67081"/>
    <lineage>
        <taxon>Bacteria</taxon>
        <taxon>Bacillati</taxon>
        <taxon>Actinomycetota</taxon>
        <taxon>Actinomycetes</taxon>
        <taxon>Mycobacteriales</taxon>
        <taxon>Mycobacteriaceae</taxon>
        <taxon>Mycolicibacterium</taxon>
    </lineage>
</organism>
<reference evidence="1 2" key="1">
    <citation type="journal article" date="2019" name="Emerg. Microbes Infect.">
        <title>Comprehensive subspecies identification of 175 nontuberculous mycobacteria species based on 7547 genomic profiles.</title>
        <authorList>
            <person name="Matsumoto Y."/>
            <person name="Kinjo T."/>
            <person name="Motooka D."/>
            <person name="Nabeya D."/>
            <person name="Jung N."/>
            <person name="Uechi K."/>
            <person name="Horii T."/>
            <person name="Iida T."/>
            <person name="Fujita J."/>
            <person name="Nakamura S."/>
        </authorList>
    </citation>
    <scope>NUCLEOTIDE SEQUENCE [LARGE SCALE GENOMIC DNA]</scope>
    <source>
        <strain evidence="1 2">JCM 12272</strain>
    </source>
</reference>